<reference evidence="1" key="1">
    <citation type="journal article" date="2020" name="Fungal Divers.">
        <title>Resolving the Mortierellaceae phylogeny through synthesis of multi-gene phylogenetics and phylogenomics.</title>
        <authorList>
            <person name="Vandepol N."/>
            <person name="Liber J."/>
            <person name="Desiro A."/>
            <person name="Na H."/>
            <person name="Kennedy M."/>
            <person name="Barry K."/>
            <person name="Grigoriev I.V."/>
            <person name="Miller A.N."/>
            <person name="O'Donnell K."/>
            <person name="Stajich J.E."/>
            <person name="Bonito G."/>
        </authorList>
    </citation>
    <scope>NUCLEOTIDE SEQUENCE</scope>
    <source>
        <strain evidence="1">KOD948</strain>
    </source>
</reference>
<sequence>MALPLQYFDIVFPNLHSLEFVFGAGRNLPNSMEVLNSQAEFVRRHAMVKNLTLSSVPTPTAEFWDAVAIWERPTHLEVADTAIPSETSKSFWMAVAKFERIFFDFSAISPAIPTPGMMFPKLKKIKMEDLRGTGKFGAVGQVMLLQACPNLEKLSWRITQQSDVGSQSTLKAIRQKPHHFSDEVLSAMIGQCSQLRGLDTSSTRYALQSHTSFLPIMPPRSRH</sequence>
<protein>
    <recommendedName>
        <fullName evidence="3">F-box protein</fullName>
    </recommendedName>
</protein>
<dbReference type="Proteomes" id="UP000726737">
    <property type="component" value="Unassembled WGS sequence"/>
</dbReference>
<keyword evidence="2" id="KW-1185">Reference proteome</keyword>
<dbReference type="Gene3D" id="3.80.10.10">
    <property type="entry name" value="Ribonuclease Inhibitor"/>
    <property type="match status" value="1"/>
</dbReference>
<dbReference type="SUPFAM" id="SSF52047">
    <property type="entry name" value="RNI-like"/>
    <property type="match status" value="1"/>
</dbReference>
<evidence type="ECO:0008006" key="3">
    <source>
        <dbReference type="Google" id="ProtNLM"/>
    </source>
</evidence>
<dbReference type="InterPro" id="IPR032675">
    <property type="entry name" value="LRR_dom_sf"/>
</dbReference>
<gene>
    <name evidence="1" type="ORF">BG011_002495</name>
</gene>
<dbReference type="EMBL" id="JAAAJA010000180">
    <property type="protein sequence ID" value="KAG0259644.1"/>
    <property type="molecule type" value="Genomic_DNA"/>
</dbReference>
<accession>A0A9P6Q4D8</accession>
<comment type="caution">
    <text evidence="1">The sequence shown here is derived from an EMBL/GenBank/DDBJ whole genome shotgun (WGS) entry which is preliminary data.</text>
</comment>
<proteinExistence type="predicted"/>
<evidence type="ECO:0000313" key="2">
    <source>
        <dbReference type="Proteomes" id="UP000726737"/>
    </source>
</evidence>
<organism evidence="1 2">
    <name type="scientific">Mortierella polycephala</name>
    <dbReference type="NCBI Taxonomy" id="41804"/>
    <lineage>
        <taxon>Eukaryota</taxon>
        <taxon>Fungi</taxon>
        <taxon>Fungi incertae sedis</taxon>
        <taxon>Mucoromycota</taxon>
        <taxon>Mortierellomycotina</taxon>
        <taxon>Mortierellomycetes</taxon>
        <taxon>Mortierellales</taxon>
        <taxon>Mortierellaceae</taxon>
        <taxon>Mortierella</taxon>
    </lineage>
</organism>
<dbReference type="AlphaFoldDB" id="A0A9P6Q4D8"/>
<name>A0A9P6Q4D8_9FUNG</name>
<dbReference type="OrthoDB" id="2432222at2759"/>
<evidence type="ECO:0000313" key="1">
    <source>
        <dbReference type="EMBL" id="KAG0259644.1"/>
    </source>
</evidence>